<sequence>VSPGAWVLPVQLKALAQAIAGRLEAQGWAVCDNVLSVGQVIAVRKELKVMEEHYTAGEIWVGKEADAGTTLSRRDVRGDQVLWLDEQALAATAFVKDGERRACSFTHLSTVLACIDRLVMVELARVSALLRRVRERSAAMCAVYPGGGARFAKHIDNTAEDGRRLTLLCYLNPNWKPSHGGALRLFPPNSSPVDVLPHCGRLAMFLSKTVAHEVMPTLAPRHSFTLWYYDALERAEAVAAAHTRDSSGMTTAAQQCARDLIRDILAGAAAEGDTGVPASSEGVEALRLRVALMPAAALGIVAAVMGLPSAQALRDTVSVMTVDKLAELRQAIANMGLTHQPAV</sequence>
<evidence type="ECO:0000256" key="3">
    <source>
        <dbReference type="ARBA" id="ARBA00022896"/>
    </source>
</evidence>
<dbReference type="SMART" id="SM00702">
    <property type="entry name" value="P4Hc"/>
    <property type="match status" value="1"/>
</dbReference>
<accession>A0A699YNP4</accession>
<keyword evidence="2" id="KW-0479">Metal-binding</keyword>
<evidence type="ECO:0000256" key="2">
    <source>
        <dbReference type="ARBA" id="ARBA00022723"/>
    </source>
</evidence>
<dbReference type="InterPro" id="IPR006620">
    <property type="entry name" value="Pro_4_hyd_alph"/>
</dbReference>
<evidence type="ECO:0000313" key="8">
    <source>
        <dbReference type="EMBL" id="GFH11181.1"/>
    </source>
</evidence>
<evidence type="ECO:0000313" key="9">
    <source>
        <dbReference type="Proteomes" id="UP000485058"/>
    </source>
</evidence>
<organism evidence="8 9">
    <name type="scientific">Haematococcus lacustris</name>
    <name type="common">Green alga</name>
    <name type="synonym">Haematococcus pluvialis</name>
    <dbReference type="NCBI Taxonomy" id="44745"/>
    <lineage>
        <taxon>Eukaryota</taxon>
        <taxon>Viridiplantae</taxon>
        <taxon>Chlorophyta</taxon>
        <taxon>core chlorophytes</taxon>
        <taxon>Chlorophyceae</taxon>
        <taxon>CS clade</taxon>
        <taxon>Chlamydomonadales</taxon>
        <taxon>Haematococcaceae</taxon>
        <taxon>Haematococcus</taxon>
    </lineage>
</organism>
<evidence type="ECO:0000256" key="6">
    <source>
        <dbReference type="ARBA" id="ARBA00023004"/>
    </source>
</evidence>
<proteinExistence type="predicted"/>
<evidence type="ECO:0000256" key="4">
    <source>
        <dbReference type="ARBA" id="ARBA00022964"/>
    </source>
</evidence>
<comment type="cofactor">
    <cofactor evidence="1">
        <name>L-ascorbate</name>
        <dbReference type="ChEBI" id="CHEBI:38290"/>
    </cofactor>
</comment>
<dbReference type="Gene3D" id="2.60.120.620">
    <property type="entry name" value="q2cbj1_9rhob like domain"/>
    <property type="match status" value="1"/>
</dbReference>
<dbReference type="PANTHER" id="PTHR12907:SF26">
    <property type="entry name" value="HIF PROLYL HYDROXYLASE, ISOFORM C"/>
    <property type="match status" value="1"/>
</dbReference>
<evidence type="ECO:0000256" key="1">
    <source>
        <dbReference type="ARBA" id="ARBA00001961"/>
    </source>
</evidence>
<dbReference type="GO" id="GO:0071456">
    <property type="term" value="P:cellular response to hypoxia"/>
    <property type="evidence" value="ECO:0007669"/>
    <property type="project" value="TreeGrafter"/>
</dbReference>
<feature type="domain" description="Fe2OG dioxygenase" evidence="7">
    <location>
        <begin position="135"/>
        <end position="230"/>
    </location>
</feature>
<dbReference type="Proteomes" id="UP000485058">
    <property type="component" value="Unassembled WGS sequence"/>
</dbReference>
<dbReference type="InterPro" id="IPR051559">
    <property type="entry name" value="HIF_prolyl_hydroxylases"/>
</dbReference>
<dbReference type="PANTHER" id="PTHR12907">
    <property type="entry name" value="EGL NINE HOMOLOG-RELATED"/>
    <property type="match status" value="1"/>
</dbReference>
<keyword evidence="4 8" id="KW-0223">Dioxygenase</keyword>
<dbReference type="Pfam" id="PF13640">
    <property type="entry name" value="2OG-FeII_Oxy_3"/>
    <property type="match status" value="1"/>
</dbReference>
<name>A0A699YNP4_HAELA</name>
<dbReference type="InterPro" id="IPR005123">
    <property type="entry name" value="Oxoglu/Fe-dep_dioxygenase_dom"/>
</dbReference>
<protein>
    <submittedName>
        <fullName evidence="8">Fe2OG dioxygenase domain-containing protein</fullName>
    </submittedName>
</protein>
<reference evidence="8 9" key="1">
    <citation type="submission" date="2020-02" db="EMBL/GenBank/DDBJ databases">
        <title>Draft genome sequence of Haematococcus lacustris strain NIES-144.</title>
        <authorList>
            <person name="Morimoto D."/>
            <person name="Nakagawa S."/>
            <person name="Yoshida T."/>
            <person name="Sawayama S."/>
        </authorList>
    </citation>
    <scope>NUCLEOTIDE SEQUENCE [LARGE SCALE GENOMIC DNA]</scope>
    <source>
        <strain evidence="8 9">NIES-144</strain>
    </source>
</reference>
<dbReference type="PROSITE" id="PS51471">
    <property type="entry name" value="FE2OG_OXY"/>
    <property type="match status" value="1"/>
</dbReference>
<dbReference type="GO" id="GO:0008198">
    <property type="term" value="F:ferrous iron binding"/>
    <property type="evidence" value="ECO:0007669"/>
    <property type="project" value="TreeGrafter"/>
</dbReference>
<evidence type="ECO:0000259" key="7">
    <source>
        <dbReference type="PROSITE" id="PS51471"/>
    </source>
</evidence>
<comment type="caution">
    <text evidence="8">The sequence shown here is derived from an EMBL/GenBank/DDBJ whole genome shotgun (WGS) entry which is preliminary data.</text>
</comment>
<keyword evidence="9" id="KW-1185">Reference proteome</keyword>
<keyword evidence="5" id="KW-0560">Oxidoreductase</keyword>
<keyword evidence="6" id="KW-0408">Iron</keyword>
<gene>
    <name evidence="8" type="ORF">HaLaN_06641</name>
</gene>
<keyword evidence="3" id="KW-0847">Vitamin C</keyword>
<dbReference type="EMBL" id="BLLF01000381">
    <property type="protein sequence ID" value="GFH11181.1"/>
    <property type="molecule type" value="Genomic_DNA"/>
</dbReference>
<feature type="non-terminal residue" evidence="8">
    <location>
        <position position="1"/>
    </location>
</feature>
<dbReference type="InterPro" id="IPR044862">
    <property type="entry name" value="Pro_4_hyd_alph_FE2OG_OXY"/>
</dbReference>
<dbReference type="GO" id="GO:0031543">
    <property type="term" value="F:peptidyl-proline dioxygenase activity"/>
    <property type="evidence" value="ECO:0007669"/>
    <property type="project" value="TreeGrafter"/>
</dbReference>
<dbReference type="AlphaFoldDB" id="A0A699YNP4"/>
<evidence type="ECO:0000256" key="5">
    <source>
        <dbReference type="ARBA" id="ARBA00023002"/>
    </source>
</evidence>
<dbReference type="GO" id="GO:0031418">
    <property type="term" value="F:L-ascorbic acid binding"/>
    <property type="evidence" value="ECO:0007669"/>
    <property type="project" value="UniProtKB-KW"/>
</dbReference>